<dbReference type="Pfam" id="PF00593">
    <property type="entry name" value="TonB_dep_Rec_b-barrel"/>
    <property type="match status" value="1"/>
</dbReference>
<evidence type="ECO:0000259" key="14">
    <source>
        <dbReference type="Pfam" id="PF00593"/>
    </source>
</evidence>
<evidence type="ECO:0000256" key="9">
    <source>
        <dbReference type="ARBA" id="ARBA00023136"/>
    </source>
</evidence>
<dbReference type="InterPro" id="IPR000531">
    <property type="entry name" value="Beta-barrel_TonB"/>
</dbReference>
<evidence type="ECO:0000256" key="6">
    <source>
        <dbReference type="ARBA" id="ARBA00023004"/>
    </source>
</evidence>
<evidence type="ECO:0000256" key="1">
    <source>
        <dbReference type="ARBA" id="ARBA00004571"/>
    </source>
</evidence>
<evidence type="ECO:0000259" key="15">
    <source>
        <dbReference type="Pfam" id="PF07715"/>
    </source>
</evidence>
<organism evidence="16 17">
    <name type="scientific">Novosphingobium malaysiense</name>
    <dbReference type="NCBI Taxonomy" id="1348853"/>
    <lineage>
        <taxon>Bacteria</taxon>
        <taxon>Pseudomonadati</taxon>
        <taxon>Pseudomonadota</taxon>
        <taxon>Alphaproteobacteria</taxon>
        <taxon>Sphingomonadales</taxon>
        <taxon>Sphingomonadaceae</taxon>
        <taxon>Novosphingobium</taxon>
    </lineage>
</organism>
<feature type="signal peptide" evidence="13">
    <location>
        <begin position="1"/>
        <end position="23"/>
    </location>
</feature>
<evidence type="ECO:0000256" key="10">
    <source>
        <dbReference type="ARBA" id="ARBA00023237"/>
    </source>
</evidence>
<feature type="domain" description="TonB-dependent receptor plug" evidence="15">
    <location>
        <begin position="51"/>
        <end position="159"/>
    </location>
</feature>
<accession>A0A0B1ZGR0</accession>
<keyword evidence="8 12" id="KW-0798">TonB box</keyword>
<evidence type="ECO:0000256" key="8">
    <source>
        <dbReference type="ARBA" id="ARBA00023077"/>
    </source>
</evidence>
<evidence type="ECO:0000256" key="5">
    <source>
        <dbReference type="ARBA" id="ARBA00022692"/>
    </source>
</evidence>
<keyword evidence="3 11" id="KW-1134">Transmembrane beta strand</keyword>
<comment type="similarity">
    <text evidence="11 12">Belongs to the TonB-dependent receptor family.</text>
</comment>
<dbReference type="InterPro" id="IPR036942">
    <property type="entry name" value="Beta-barrel_TonB_sf"/>
</dbReference>
<dbReference type="Pfam" id="PF07715">
    <property type="entry name" value="Plug"/>
    <property type="match status" value="1"/>
</dbReference>
<dbReference type="InterPro" id="IPR039426">
    <property type="entry name" value="TonB-dep_rcpt-like"/>
</dbReference>
<evidence type="ECO:0000256" key="4">
    <source>
        <dbReference type="ARBA" id="ARBA00022496"/>
    </source>
</evidence>
<evidence type="ECO:0000256" key="11">
    <source>
        <dbReference type="PROSITE-ProRule" id="PRU01360"/>
    </source>
</evidence>
<feature type="domain" description="TonB-dependent receptor-like beta-barrel" evidence="14">
    <location>
        <begin position="321"/>
        <end position="741"/>
    </location>
</feature>
<gene>
    <name evidence="16" type="ORF">LK12_16815</name>
</gene>
<name>A0A0B1ZGR0_9SPHN</name>
<proteinExistence type="inferred from homology"/>
<keyword evidence="17" id="KW-1185">Reference proteome</keyword>
<dbReference type="RefSeq" id="WP_039286468.1">
    <property type="nucleotide sequence ID" value="NZ_JTDI01000005.1"/>
</dbReference>
<reference evidence="16 17" key="1">
    <citation type="submission" date="2014-10" db="EMBL/GenBank/DDBJ databases">
        <title>Genome sequence of Novosphingobium malaysiense MUSC 273(T).</title>
        <authorList>
            <person name="Lee L.-H."/>
        </authorList>
    </citation>
    <scope>NUCLEOTIDE SEQUENCE [LARGE SCALE GENOMIC DNA]</scope>
    <source>
        <strain evidence="16 17">MUSC 273</strain>
    </source>
</reference>
<keyword evidence="4" id="KW-0410">Iron transport</keyword>
<dbReference type="InterPro" id="IPR012910">
    <property type="entry name" value="Plug_dom"/>
</dbReference>
<evidence type="ECO:0000256" key="2">
    <source>
        <dbReference type="ARBA" id="ARBA00022448"/>
    </source>
</evidence>
<dbReference type="GO" id="GO:0009279">
    <property type="term" value="C:cell outer membrane"/>
    <property type="evidence" value="ECO:0007669"/>
    <property type="project" value="UniProtKB-SubCell"/>
</dbReference>
<dbReference type="SUPFAM" id="SSF56935">
    <property type="entry name" value="Porins"/>
    <property type="match status" value="1"/>
</dbReference>
<evidence type="ECO:0000313" key="17">
    <source>
        <dbReference type="Proteomes" id="UP000031057"/>
    </source>
</evidence>
<evidence type="ECO:0000313" key="16">
    <source>
        <dbReference type="EMBL" id="KHK90286.1"/>
    </source>
</evidence>
<dbReference type="PROSITE" id="PS52016">
    <property type="entry name" value="TONB_DEPENDENT_REC_3"/>
    <property type="match status" value="1"/>
</dbReference>
<evidence type="ECO:0000256" key="12">
    <source>
        <dbReference type="RuleBase" id="RU003357"/>
    </source>
</evidence>
<comment type="caution">
    <text evidence="16">The sequence shown here is derived from an EMBL/GenBank/DDBJ whole genome shotgun (WGS) entry which is preliminary data.</text>
</comment>
<evidence type="ECO:0000256" key="3">
    <source>
        <dbReference type="ARBA" id="ARBA00022452"/>
    </source>
</evidence>
<dbReference type="AlphaFoldDB" id="A0A0B1ZGR0"/>
<keyword evidence="5 11" id="KW-0812">Transmembrane</keyword>
<dbReference type="EMBL" id="JTDI01000005">
    <property type="protein sequence ID" value="KHK90286.1"/>
    <property type="molecule type" value="Genomic_DNA"/>
</dbReference>
<dbReference type="OrthoDB" id="7223550at2"/>
<dbReference type="Gene3D" id="2.40.170.20">
    <property type="entry name" value="TonB-dependent receptor, beta-barrel domain"/>
    <property type="match status" value="1"/>
</dbReference>
<evidence type="ECO:0008006" key="18">
    <source>
        <dbReference type="Google" id="ProtNLM"/>
    </source>
</evidence>
<keyword evidence="2 11" id="KW-0813">Transport</keyword>
<dbReference type="STRING" id="1348853.LK12_16815"/>
<dbReference type="GO" id="GO:0006826">
    <property type="term" value="P:iron ion transport"/>
    <property type="evidence" value="ECO:0007669"/>
    <property type="project" value="UniProtKB-KW"/>
</dbReference>
<evidence type="ECO:0000256" key="13">
    <source>
        <dbReference type="SAM" id="SignalP"/>
    </source>
</evidence>
<comment type="subcellular location">
    <subcellularLocation>
        <location evidence="1 11">Cell outer membrane</location>
        <topology evidence="1 11">Multi-pass membrane protein</topology>
    </subcellularLocation>
</comment>
<keyword evidence="13" id="KW-0732">Signal</keyword>
<dbReference type="PANTHER" id="PTHR32552:SF81">
    <property type="entry name" value="TONB-DEPENDENT OUTER MEMBRANE RECEPTOR"/>
    <property type="match status" value="1"/>
</dbReference>
<dbReference type="PANTHER" id="PTHR32552">
    <property type="entry name" value="FERRICHROME IRON RECEPTOR-RELATED"/>
    <property type="match status" value="1"/>
</dbReference>
<keyword evidence="10 11" id="KW-0998">Cell outer membrane</keyword>
<keyword evidence="9 11" id="KW-0472">Membrane</keyword>
<protein>
    <recommendedName>
        <fullName evidence="18">TonB-dependent receptor</fullName>
    </recommendedName>
</protein>
<keyword evidence="6" id="KW-0408">Iron</keyword>
<keyword evidence="7" id="KW-0406">Ion transport</keyword>
<evidence type="ECO:0000256" key="7">
    <source>
        <dbReference type="ARBA" id="ARBA00023065"/>
    </source>
</evidence>
<feature type="chain" id="PRO_5002065677" description="TonB-dependent receptor" evidence="13">
    <location>
        <begin position="24"/>
        <end position="798"/>
    </location>
</feature>
<dbReference type="Proteomes" id="UP000031057">
    <property type="component" value="Unassembled WGS sequence"/>
</dbReference>
<sequence length="798" mass="86575">MNRRLVYLLCGAALVLPGGNAMAQSSDTRDAASNDVFDEIVVTARKRDETLQNVPVAVTAIGSESLSDNLAQDLTKLAELAPQVSVGEGGSGTGAVISIRGISSSSSDAGFDQSVLVEMDGVPFSRGTIIGARLFDVANVQVLAGPQALFFGKNSPAGVISINSADPTSTFEAYAKAGYEFTADQYYTESAISGPLTDTLSGRVALRTSTQKGWTRNYAPVVPDIFGAATTTTGAIPKRMPASDELAARVSLLWEPSDSFSAKFKYTINSVETNTGNGNTEPYCIGDTLAANAPVIVGVVPSPGADCYADRRTSHAAAAPIYARNARFANGGRPYNDRLFHFAVLELQKSFGNLELTSNTGYYDEDFKLMNVTDWSAYATIWAAARYQYELFTQELRLASDFDGPLNFMVGGYYEHSKRPFDNVPEIFHVYNPDADNYISADMSSVTKGNYYSAFAELTLDITPQLELSGGARWSRDEKKMRQVNLSVGPAWQQLRAPGDPLYVDYSDNHISPEVTLTYRPNANHTAYVAYKTGYKAGGISNPFLLNATDTADDLLFRPEIAEGFEVGYKATLAGGTLRFDINAYTYKYDDLQVVSADNSGILQDFNLTNAAASRVKGIQASANWQATDALRLHGNLGLNSAKYTKYDNAQCFAFQTEAQGCVDIDPDPNVTFRVQDLSGKRLIRAPKLTFTIGGEYQPQLISGWDTSISASGAYTSSYQATTDNAPGGVQKSYWLLNAALKVGPEDGSYEFALIGRNLTDSYYKLQAFAWTAAGNPDQYVAFWNRPREVVIQATARF</sequence>